<accession>A0A385JMF5</accession>
<dbReference type="SUPFAM" id="SSF53448">
    <property type="entry name" value="Nucleotide-diphospho-sugar transferases"/>
    <property type="match status" value="1"/>
</dbReference>
<organism evidence="2">
    <name type="scientific">Proteus mirabilis</name>
    <dbReference type="NCBI Taxonomy" id="584"/>
    <lineage>
        <taxon>Bacteria</taxon>
        <taxon>Pseudomonadati</taxon>
        <taxon>Pseudomonadota</taxon>
        <taxon>Gammaproteobacteria</taxon>
        <taxon>Enterobacterales</taxon>
        <taxon>Morganellaceae</taxon>
        <taxon>Proteus</taxon>
    </lineage>
</organism>
<dbReference type="Gene3D" id="3.90.550.10">
    <property type="entry name" value="Spore Coat Polysaccharide Biosynthesis Protein SpsA, Chain A"/>
    <property type="match status" value="1"/>
</dbReference>
<dbReference type="Pfam" id="PF00535">
    <property type="entry name" value="Glycos_transf_2"/>
    <property type="match status" value="1"/>
</dbReference>
<reference evidence="2" key="1">
    <citation type="journal article" date="2017" name="PLoS ONE">
        <title>Genetic diversity of the O antigens of Proteus species and the development of a suspension array for molecular serotyping.</title>
        <authorList>
            <person name="Yu X."/>
            <person name="Torzewska A."/>
            <person name="Zhang X."/>
            <person name="Yin Z."/>
            <person name="Drzewiecka D."/>
            <person name="Cao H."/>
            <person name="Liu B."/>
            <person name="Knirel Y.A."/>
            <person name="Rozalski A."/>
            <person name="Wang L."/>
        </authorList>
    </citation>
    <scope>NUCLEOTIDE SEQUENCE</scope>
    <source>
        <strain evidence="2">PrK 28/57</strain>
    </source>
</reference>
<dbReference type="EMBL" id="KY710694">
    <property type="protein sequence ID" value="AXY99468.1"/>
    <property type="molecule type" value="Genomic_DNA"/>
</dbReference>
<sequence length="325" mass="37796">MKNNMPKITVLMSVYNDEKYLQESIDSILNQTFKEFEFLVINDGSTDNSLSILKENAKKDPRIKLIINEQNIGLIASLNKGLQLASCDLVARMDSDDIAVSTRLEAQYQFMLQHPEVSVCGGAFIYQEEPNRINTYPETHSDIVISSLYDCSLAHPTIIYRKQDILSVGGYDKADLYAEDYGLWVNLIIAGKFKLHNLPVPLLYYRTHPNIDRSQYKAIQKDTAERVGRKLLMYFGINVNKEDYSLLLDNDKKTVEQVVRCKRLLEKINQQFNAKEYRKELIQKNEFKKRLLERKILVTDFSSFLIKVSARWYFLIRKITKKAKK</sequence>
<dbReference type="PANTHER" id="PTHR22916">
    <property type="entry name" value="GLYCOSYLTRANSFERASE"/>
    <property type="match status" value="1"/>
</dbReference>
<feature type="domain" description="Glycosyltransferase 2-like" evidence="1">
    <location>
        <begin position="9"/>
        <end position="137"/>
    </location>
</feature>
<protein>
    <submittedName>
        <fullName evidence="2">Gt4</fullName>
    </submittedName>
</protein>
<dbReference type="AlphaFoldDB" id="A0A385JMF5"/>
<dbReference type="RefSeq" id="WP_072052195.1">
    <property type="nucleotide sequence ID" value="NZ_CP047352.1"/>
</dbReference>
<proteinExistence type="predicted"/>
<dbReference type="GO" id="GO:0016758">
    <property type="term" value="F:hexosyltransferase activity"/>
    <property type="evidence" value="ECO:0007669"/>
    <property type="project" value="UniProtKB-ARBA"/>
</dbReference>
<evidence type="ECO:0000259" key="1">
    <source>
        <dbReference type="Pfam" id="PF00535"/>
    </source>
</evidence>
<dbReference type="InterPro" id="IPR001173">
    <property type="entry name" value="Glyco_trans_2-like"/>
</dbReference>
<evidence type="ECO:0000313" key="2">
    <source>
        <dbReference type="EMBL" id="AXY99468.1"/>
    </source>
</evidence>
<dbReference type="InterPro" id="IPR029044">
    <property type="entry name" value="Nucleotide-diphossugar_trans"/>
</dbReference>
<dbReference type="PANTHER" id="PTHR22916:SF3">
    <property type="entry name" value="UDP-GLCNAC:BETAGAL BETA-1,3-N-ACETYLGLUCOSAMINYLTRANSFERASE-LIKE PROTEIN 1"/>
    <property type="match status" value="1"/>
</dbReference>
<name>A0A385JMF5_PROMI</name>